<feature type="signal peptide" evidence="2">
    <location>
        <begin position="1"/>
        <end position="20"/>
    </location>
</feature>
<keyword evidence="1" id="KW-0472">Membrane</keyword>
<reference evidence="3" key="2">
    <citation type="submission" date="2022-06" db="UniProtKB">
        <authorList>
            <consortium name="EnsemblMetazoa"/>
        </authorList>
    </citation>
    <scope>IDENTIFICATION</scope>
    <source>
        <strain evidence="3">DF5081</strain>
    </source>
</reference>
<reference evidence="4" key="1">
    <citation type="submission" date="2010-08" db="EMBL/GenBank/DDBJ databases">
        <authorList>
            <consortium name="Caenorhabditis japonica Sequencing Consortium"/>
            <person name="Wilson R.K."/>
        </authorList>
    </citation>
    <scope>NUCLEOTIDE SEQUENCE [LARGE SCALE GENOMIC DNA]</scope>
    <source>
        <strain evidence="4">DF5081</strain>
    </source>
</reference>
<feature type="transmembrane region" description="Helical" evidence="1">
    <location>
        <begin position="44"/>
        <end position="69"/>
    </location>
</feature>
<evidence type="ECO:0000313" key="3">
    <source>
        <dbReference type="EnsemblMetazoa" id="CJA35941.1"/>
    </source>
</evidence>
<keyword evidence="2" id="KW-0732">Signal</keyword>
<evidence type="ECO:0000313" key="4">
    <source>
        <dbReference type="Proteomes" id="UP000005237"/>
    </source>
</evidence>
<keyword evidence="1" id="KW-1133">Transmembrane helix</keyword>
<organism evidence="3 4">
    <name type="scientific">Caenorhabditis japonica</name>
    <dbReference type="NCBI Taxonomy" id="281687"/>
    <lineage>
        <taxon>Eukaryota</taxon>
        <taxon>Metazoa</taxon>
        <taxon>Ecdysozoa</taxon>
        <taxon>Nematoda</taxon>
        <taxon>Chromadorea</taxon>
        <taxon>Rhabditida</taxon>
        <taxon>Rhabditina</taxon>
        <taxon>Rhabditomorpha</taxon>
        <taxon>Rhabditoidea</taxon>
        <taxon>Rhabditidae</taxon>
        <taxon>Peloderinae</taxon>
        <taxon>Caenorhabditis</taxon>
    </lineage>
</organism>
<name>A0A8R1EIT2_CAEJA</name>
<dbReference type="Proteomes" id="UP000005237">
    <property type="component" value="Unassembled WGS sequence"/>
</dbReference>
<dbReference type="EnsemblMetazoa" id="CJA35941.1">
    <property type="protein sequence ID" value="CJA35941.1"/>
    <property type="gene ID" value="WBGene00211788"/>
</dbReference>
<feature type="chain" id="PRO_5035922798" evidence="2">
    <location>
        <begin position="21"/>
        <end position="113"/>
    </location>
</feature>
<dbReference type="AlphaFoldDB" id="A0A8R1EIT2"/>
<evidence type="ECO:0000256" key="1">
    <source>
        <dbReference type="SAM" id="Phobius"/>
    </source>
</evidence>
<proteinExistence type="predicted"/>
<accession>A0A8R1EIT2</accession>
<protein>
    <submittedName>
        <fullName evidence="3">Uncharacterized protein</fullName>
    </submittedName>
</protein>
<sequence length="113" mass="12701">MFTFVFTLSILIAAVMFLVANDGCDPRMVSQYGCFQTVSNGSFQVASAFCFLILVFGLIDLSLNAFYYWRNSKGKSPRIYDIPPSPSVAVVDTKKTIHDIYMEYQRKGQTTSV</sequence>
<keyword evidence="4" id="KW-1185">Reference proteome</keyword>
<evidence type="ECO:0000256" key="2">
    <source>
        <dbReference type="SAM" id="SignalP"/>
    </source>
</evidence>
<keyword evidence="1" id="KW-0812">Transmembrane</keyword>